<evidence type="ECO:0000313" key="3">
    <source>
        <dbReference type="Proteomes" id="UP000183469"/>
    </source>
</evidence>
<protein>
    <recommendedName>
        <fullName evidence="4">Lipoprotein</fullName>
    </recommendedName>
</protein>
<sequence>MNKLFKIGSRALLGAMVCGCSYFAPAAAADDMAAFREALTKPVTQDTRIMRENISFFVPSGQAKLDVMAQQQKDGWCMAGAFDVLFHDADGGTLTEKVPFFVEQDKKNMTIYYKMGKKWEKFEAPSLAAVLTSAIATPNSKEIAETIAMVKDVKVVRESNTERTMFVKLDSNKVADAVAAYNKANPADKGTADDAEFQKNVMKYLDKGIRRAEISYMWTVDKTTWQTVTESTNLTGVVQETAKAVLEDNAVQGNPLLEDILQTVAYYSDLKEYTVFLTPKAKSKLMVPKDVKEKAVLSKDIIGDKSKDKKTKK</sequence>
<reference evidence="2 3" key="1">
    <citation type="submission" date="2016-10" db="EMBL/GenBank/DDBJ databases">
        <authorList>
            <person name="de Groot N.N."/>
        </authorList>
    </citation>
    <scope>NUCLEOTIDE SEQUENCE [LARGE SCALE GENOMIC DNA]</scope>
    <source>
        <strain evidence="2 3">DSM 2872</strain>
    </source>
</reference>
<dbReference type="Proteomes" id="UP000183469">
    <property type="component" value="Unassembled WGS sequence"/>
</dbReference>
<dbReference type="RefSeq" id="WP_074670474.1">
    <property type="nucleotide sequence ID" value="NZ_FNQG01000002.1"/>
</dbReference>
<dbReference type="OrthoDB" id="1664376at2"/>
<name>A0A1H3VMK1_SELRU</name>
<accession>A0A1H3VMK1</accession>
<dbReference type="EMBL" id="FNQG01000002">
    <property type="protein sequence ID" value="SDZ76010.1"/>
    <property type="molecule type" value="Genomic_DNA"/>
</dbReference>
<evidence type="ECO:0008006" key="4">
    <source>
        <dbReference type="Google" id="ProtNLM"/>
    </source>
</evidence>
<keyword evidence="1" id="KW-0732">Signal</keyword>
<proteinExistence type="predicted"/>
<gene>
    <name evidence="2" type="ORF">SAMN05660648_00402</name>
</gene>
<dbReference type="AlphaFoldDB" id="A0A1H3VMK1"/>
<evidence type="ECO:0000256" key="1">
    <source>
        <dbReference type="SAM" id="SignalP"/>
    </source>
</evidence>
<organism evidence="2 3">
    <name type="scientific">Selenomonas ruminantium</name>
    <dbReference type="NCBI Taxonomy" id="971"/>
    <lineage>
        <taxon>Bacteria</taxon>
        <taxon>Bacillati</taxon>
        <taxon>Bacillota</taxon>
        <taxon>Negativicutes</taxon>
        <taxon>Selenomonadales</taxon>
        <taxon>Selenomonadaceae</taxon>
        <taxon>Selenomonas</taxon>
    </lineage>
</organism>
<evidence type="ECO:0000313" key="2">
    <source>
        <dbReference type="EMBL" id="SDZ76010.1"/>
    </source>
</evidence>
<feature type="chain" id="PRO_5039201906" description="Lipoprotein" evidence="1">
    <location>
        <begin position="27"/>
        <end position="313"/>
    </location>
</feature>
<feature type="signal peptide" evidence="1">
    <location>
        <begin position="1"/>
        <end position="26"/>
    </location>
</feature>